<dbReference type="GO" id="GO:0016020">
    <property type="term" value="C:membrane"/>
    <property type="evidence" value="ECO:0007669"/>
    <property type="project" value="UniProtKB-SubCell"/>
</dbReference>
<dbReference type="AlphaFoldDB" id="A0A812VA05"/>
<evidence type="ECO:0000256" key="5">
    <source>
        <dbReference type="ARBA" id="ARBA00023136"/>
    </source>
</evidence>
<dbReference type="SUPFAM" id="SSF50978">
    <property type="entry name" value="WD40 repeat-like"/>
    <property type="match status" value="1"/>
</dbReference>
<dbReference type="InterPro" id="IPR019397">
    <property type="entry name" value="Uncharacterised_TMEM39"/>
</dbReference>
<evidence type="ECO:0000256" key="7">
    <source>
        <dbReference type="SAM" id="Phobius"/>
    </source>
</evidence>
<proteinExistence type="inferred from homology"/>
<feature type="transmembrane region" description="Helical" evidence="7">
    <location>
        <begin position="338"/>
        <end position="356"/>
    </location>
</feature>
<evidence type="ECO:0000313" key="9">
    <source>
        <dbReference type="Proteomes" id="UP000601435"/>
    </source>
</evidence>
<sequence>VASHIVVKIFSVPDVEEITSLQHGGQVHSLSYSPSLGMLAAAGGIDVTESGLLSYSSSSFREKDPGGMKAVVWKGSSEFAAIWDEVGAVSYKDPCHAASFSPSGKALALGGEDRTISLLSVEKKFRQVEQLPCGAGIRCLAWAANSRLLASAGEVKRQGQRDPGSRSAEPKSGQGPPLYRPQHYYESPAGIHKVDSILRHLQQTESHDWVGEITHWGTQVLYLLLQNYNITRLSIQSSNFHLIFLTTFFFAQRIWFFLWRMTQFSDAHGVRFACHLTLFFVTVDSLYCGLTLAMQDSLAGIYLALPLLLSVLFYHGYLKSQTNVFTAEIFNMLRRCGYHSLEAAYCIGVLPLRFVRHDYIYYDTSRCAFLTFLVTVHIFLSFLCLELHCLGSEALQQTRMLGEWRRMSELAPKHAKPQEWSSHSCPYPRGAVVLCKGRYYEALAALNTVMPTSPQSLIWPIAYILGDSQRAKAFMLVALLMLNVVLVQLVVWSNQWIMYAIMIIPNSIHFLYV</sequence>
<gene>
    <name evidence="8" type="ORF">SNEC2469_LOCUS17685</name>
</gene>
<dbReference type="OrthoDB" id="425078at2759"/>
<feature type="compositionally biased region" description="Basic and acidic residues" evidence="6">
    <location>
        <begin position="154"/>
        <end position="164"/>
    </location>
</feature>
<evidence type="ECO:0000256" key="1">
    <source>
        <dbReference type="ARBA" id="ARBA00004141"/>
    </source>
</evidence>
<dbReference type="Pfam" id="PF10271">
    <property type="entry name" value="Tmp39"/>
    <property type="match status" value="1"/>
</dbReference>
<keyword evidence="9" id="KW-1185">Reference proteome</keyword>
<evidence type="ECO:0000256" key="6">
    <source>
        <dbReference type="SAM" id="MobiDB-lite"/>
    </source>
</evidence>
<feature type="region of interest" description="Disordered" evidence="6">
    <location>
        <begin position="153"/>
        <end position="179"/>
    </location>
</feature>
<keyword evidence="5 7" id="KW-0472">Membrane</keyword>
<feature type="transmembrane region" description="Helical" evidence="7">
    <location>
        <begin position="368"/>
        <end position="390"/>
    </location>
</feature>
<dbReference type="PANTHER" id="PTHR19879:SF9">
    <property type="entry name" value="TRANSCRIPTION INITIATION FACTOR TFIID SUBUNIT 5"/>
    <property type="match status" value="1"/>
</dbReference>
<reference evidence="8" key="1">
    <citation type="submission" date="2021-02" db="EMBL/GenBank/DDBJ databases">
        <authorList>
            <person name="Dougan E. K."/>
            <person name="Rhodes N."/>
            <person name="Thang M."/>
            <person name="Chan C."/>
        </authorList>
    </citation>
    <scope>NUCLEOTIDE SEQUENCE</scope>
</reference>
<accession>A0A812VA05</accession>
<comment type="similarity">
    <text evidence="2">Belongs to the TMEM39 family.</text>
</comment>
<feature type="transmembrane region" description="Helical" evidence="7">
    <location>
        <begin position="240"/>
        <end position="258"/>
    </location>
</feature>
<feature type="non-terminal residue" evidence="8">
    <location>
        <position position="513"/>
    </location>
</feature>
<evidence type="ECO:0000256" key="2">
    <source>
        <dbReference type="ARBA" id="ARBA00010737"/>
    </source>
</evidence>
<feature type="transmembrane region" description="Helical" evidence="7">
    <location>
        <begin position="473"/>
        <end position="490"/>
    </location>
</feature>
<name>A0A812VA05_9DINO</name>
<dbReference type="EMBL" id="CAJNJA010029420">
    <property type="protein sequence ID" value="CAE7627192.1"/>
    <property type="molecule type" value="Genomic_DNA"/>
</dbReference>
<dbReference type="PANTHER" id="PTHR19879">
    <property type="entry name" value="TRANSCRIPTION INITIATION FACTOR TFIID"/>
    <property type="match status" value="1"/>
</dbReference>
<evidence type="ECO:0000256" key="3">
    <source>
        <dbReference type="ARBA" id="ARBA00022692"/>
    </source>
</evidence>
<dbReference type="Gene3D" id="2.130.10.10">
    <property type="entry name" value="YVTN repeat-like/Quinoprotein amine dehydrogenase"/>
    <property type="match status" value="1"/>
</dbReference>
<evidence type="ECO:0000313" key="8">
    <source>
        <dbReference type="EMBL" id="CAE7627192.1"/>
    </source>
</evidence>
<dbReference type="Proteomes" id="UP000601435">
    <property type="component" value="Unassembled WGS sequence"/>
</dbReference>
<organism evidence="8 9">
    <name type="scientific">Symbiodinium necroappetens</name>
    <dbReference type="NCBI Taxonomy" id="1628268"/>
    <lineage>
        <taxon>Eukaryota</taxon>
        <taxon>Sar</taxon>
        <taxon>Alveolata</taxon>
        <taxon>Dinophyceae</taxon>
        <taxon>Suessiales</taxon>
        <taxon>Symbiodiniaceae</taxon>
        <taxon>Symbiodinium</taxon>
    </lineage>
</organism>
<feature type="transmembrane region" description="Helical" evidence="7">
    <location>
        <begin position="299"/>
        <end position="317"/>
    </location>
</feature>
<protein>
    <submittedName>
        <fullName evidence="8">Uncharacterized protein</fullName>
    </submittedName>
</protein>
<comment type="caution">
    <text evidence="8">The sequence shown here is derived from an EMBL/GenBank/DDBJ whole genome shotgun (WGS) entry which is preliminary data.</text>
</comment>
<dbReference type="InterPro" id="IPR015943">
    <property type="entry name" value="WD40/YVTN_repeat-like_dom_sf"/>
</dbReference>
<dbReference type="InterPro" id="IPR036322">
    <property type="entry name" value="WD40_repeat_dom_sf"/>
</dbReference>
<feature type="transmembrane region" description="Helical" evidence="7">
    <location>
        <begin position="270"/>
        <end position="293"/>
    </location>
</feature>
<keyword evidence="3 7" id="KW-0812">Transmembrane</keyword>
<evidence type="ECO:0000256" key="4">
    <source>
        <dbReference type="ARBA" id="ARBA00022989"/>
    </source>
</evidence>
<comment type="subcellular location">
    <subcellularLocation>
        <location evidence="1">Membrane</location>
        <topology evidence="1">Multi-pass membrane protein</topology>
    </subcellularLocation>
</comment>
<feature type="non-terminal residue" evidence="8">
    <location>
        <position position="1"/>
    </location>
</feature>
<keyword evidence="4 7" id="KW-1133">Transmembrane helix</keyword>